<dbReference type="RefSeq" id="WP_067713582.1">
    <property type="nucleotide sequence ID" value="NZ_LPVJ01000014.1"/>
</dbReference>
<reference evidence="5 6" key="1">
    <citation type="submission" date="2015-12" db="EMBL/GenBank/DDBJ databases">
        <title>Draft genome sequence of Acidibacillus ferrooxidans ITV001, isolated from a chalcopyrite acid mine drainage site in Brazil.</title>
        <authorList>
            <person name="Dall'Agnol H."/>
            <person name="Nancucheo I."/>
            <person name="Johnson B."/>
            <person name="Oliveira R."/>
            <person name="Leite L."/>
            <person name="Pylro V."/>
            <person name="Nunes G.L."/>
            <person name="Tzotzos G."/>
            <person name="Fernandes G.R."/>
            <person name="Dutra J."/>
            <person name="Orellana S.C."/>
            <person name="Oliveira G."/>
        </authorList>
    </citation>
    <scope>NUCLEOTIDE SEQUENCE [LARGE SCALE GENOMIC DNA]</scope>
    <source>
        <strain evidence="6">ITV01</strain>
    </source>
</reference>
<feature type="transmembrane region" description="Helical" evidence="4">
    <location>
        <begin position="437"/>
        <end position="459"/>
    </location>
</feature>
<evidence type="ECO:0000313" key="5">
    <source>
        <dbReference type="EMBL" id="KUO96508.1"/>
    </source>
</evidence>
<keyword evidence="4" id="KW-1133">Transmembrane helix</keyword>
<dbReference type="Proteomes" id="UP000053557">
    <property type="component" value="Unassembled WGS sequence"/>
</dbReference>
<feature type="transmembrane region" description="Helical" evidence="4">
    <location>
        <begin position="339"/>
        <end position="359"/>
    </location>
</feature>
<dbReference type="GO" id="GO:0016020">
    <property type="term" value="C:membrane"/>
    <property type="evidence" value="ECO:0007669"/>
    <property type="project" value="InterPro"/>
</dbReference>
<evidence type="ECO:0008006" key="7">
    <source>
        <dbReference type="Google" id="ProtNLM"/>
    </source>
</evidence>
<comment type="caution">
    <text evidence="5">The sequence shown here is derived from an EMBL/GenBank/DDBJ whole genome shotgun (WGS) entry which is preliminary data.</text>
</comment>
<evidence type="ECO:0000313" key="6">
    <source>
        <dbReference type="Proteomes" id="UP000053557"/>
    </source>
</evidence>
<evidence type="ECO:0000256" key="4">
    <source>
        <dbReference type="SAM" id="Phobius"/>
    </source>
</evidence>
<evidence type="ECO:0000256" key="3">
    <source>
        <dbReference type="SAM" id="MobiDB-lite"/>
    </source>
</evidence>
<dbReference type="EMBL" id="LPVJ01000014">
    <property type="protein sequence ID" value="KUO96508.1"/>
    <property type="molecule type" value="Genomic_DNA"/>
</dbReference>
<dbReference type="InterPro" id="IPR004995">
    <property type="entry name" value="Spore_Ger"/>
</dbReference>
<dbReference type="PANTHER" id="PTHR22550:SF5">
    <property type="entry name" value="LEUCINE ZIPPER PROTEIN 4"/>
    <property type="match status" value="1"/>
</dbReference>
<dbReference type="PIRSF" id="PIRSF005690">
    <property type="entry name" value="GerBA"/>
    <property type="match status" value="1"/>
</dbReference>
<proteinExistence type="inferred from homology"/>
<accession>A0A101XS43</accession>
<feature type="transmembrane region" description="Helical" evidence="4">
    <location>
        <begin position="411"/>
        <end position="431"/>
    </location>
</feature>
<comment type="similarity">
    <text evidence="1">Belongs to the GerABKA family.</text>
</comment>
<keyword evidence="4" id="KW-0812">Transmembrane</keyword>
<organism evidence="5 6">
    <name type="scientific">Ferroacidibacillus organovorans</name>
    <dbReference type="NCBI Taxonomy" id="1765683"/>
    <lineage>
        <taxon>Bacteria</taxon>
        <taxon>Bacillati</taxon>
        <taxon>Bacillota</taxon>
        <taxon>Bacilli</taxon>
        <taxon>Bacillales</taxon>
        <taxon>Alicyclobacillaceae</taxon>
        <taxon>Ferroacidibacillus</taxon>
    </lineage>
</organism>
<evidence type="ECO:0000256" key="2">
    <source>
        <dbReference type="ARBA" id="ARBA00023136"/>
    </source>
</evidence>
<protein>
    <recommendedName>
        <fullName evidence="7">Spore germination protein</fullName>
    </recommendedName>
</protein>
<dbReference type="PANTHER" id="PTHR22550">
    <property type="entry name" value="SPORE GERMINATION PROTEIN"/>
    <property type="match status" value="1"/>
</dbReference>
<gene>
    <name evidence="5" type="ORF">ATW55_01235</name>
</gene>
<keyword evidence="6" id="KW-1185">Reference proteome</keyword>
<feature type="transmembrane region" description="Helical" evidence="4">
    <location>
        <begin position="466"/>
        <end position="485"/>
    </location>
</feature>
<dbReference type="InterPro" id="IPR050768">
    <property type="entry name" value="UPF0353/GerABKA_families"/>
</dbReference>
<name>A0A101XS43_9BACL</name>
<dbReference type="AlphaFoldDB" id="A0A101XS43"/>
<evidence type="ECO:0000256" key="1">
    <source>
        <dbReference type="ARBA" id="ARBA00005278"/>
    </source>
</evidence>
<keyword evidence="2 4" id="KW-0472">Membrane</keyword>
<feature type="region of interest" description="Disordered" evidence="3">
    <location>
        <begin position="546"/>
        <end position="574"/>
    </location>
</feature>
<feature type="region of interest" description="Disordered" evidence="3">
    <location>
        <begin position="9"/>
        <end position="47"/>
    </location>
</feature>
<dbReference type="GO" id="GO:0009847">
    <property type="term" value="P:spore germination"/>
    <property type="evidence" value="ECO:0007669"/>
    <property type="project" value="InterPro"/>
</dbReference>
<dbReference type="Pfam" id="PF03323">
    <property type="entry name" value="GerA"/>
    <property type="match status" value="1"/>
</dbReference>
<sequence>MFSKWKYRKIPQPIKTNAPQDPDLDRTSNRAYTQQNRDQQKHKKPSDVFRNSTFSKELESNLGIFENALGMNMDFLIRRFKIQIGDSLLACGLVHLDGSSSKTDINDILAALMFSIDQSQQRGDSPFRVIYSQCLPYADVAIKNTPRDAADWIIAGNAILILDGYEKVIGLSTQAFKERAVEQSQTEQVIQGSREAFIESIGTNVSLIRKRMRSTDLKVHKIQIGEETATNVAFCYLDGIVNENLVSEVKRRLEAVKTDTLYGSGYLEQFIEDSPFSPFPQVQNTERPDKAVASILEGRVAILVDGSPFCLIIPAVFSQFYQTTEDYDTRFLMASLIRAIRLISLLFALIFPSVYVSLIEYNPEMIPTKFAVAVAGGRAGVPFPAIVEIFGLEIIMEILREATIRLPQQIGGALSIVGVLVIGEAAVNAGFVSPITVVVVSLTTIGSFATPAYNAAIALRMLRFPLMILAGIFGLYGVMVGIILITNHLIKLESFGVPYLSPLLPGNKFGFFDSIIRAPVWMMSKRPKQLQTGKVPRISVDQDALKNQKGRPLAPQYVDGAASFSPSKDEQDNQ</sequence>